<proteinExistence type="predicted"/>
<evidence type="ECO:0000256" key="7">
    <source>
        <dbReference type="ARBA" id="ARBA00034247"/>
    </source>
</evidence>
<evidence type="ECO:0000313" key="10">
    <source>
        <dbReference type="EMBL" id="MCS4555461.1"/>
    </source>
</evidence>
<dbReference type="InterPro" id="IPR050469">
    <property type="entry name" value="Diguanylate_Cyclase"/>
</dbReference>
<evidence type="ECO:0000259" key="9">
    <source>
        <dbReference type="PROSITE" id="PS50887"/>
    </source>
</evidence>
<dbReference type="SMART" id="SM00267">
    <property type="entry name" value="GGDEF"/>
    <property type="match status" value="1"/>
</dbReference>
<dbReference type="PROSITE" id="PS50887">
    <property type="entry name" value="GGDEF"/>
    <property type="match status" value="1"/>
</dbReference>
<dbReference type="Gene3D" id="3.30.450.20">
    <property type="entry name" value="PAS domain"/>
    <property type="match status" value="2"/>
</dbReference>
<evidence type="ECO:0000256" key="5">
    <source>
        <dbReference type="ARBA" id="ARBA00022989"/>
    </source>
</evidence>
<keyword evidence="6 8" id="KW-0472">Membrane</keyword>
<comment type="subcellular location">
    <subcellularLocation>
        <location evidence="1">Cell membrane</location>
        <topology evidence="1">Multi-pass membrane protein</topology>
    </subcellularLocation>
</comment>
<evidence type="ECO:0000313" key="11">
    <source>
        <dbReference type="Proteomes" id="UP001201549"/>
    </source>
</evidence>
<dbReference type="CDD" id="cd01949">
    <property type="entry name" value="GGDEF"/>
    <property type="match status" value="1"/>
</dbReference>
<dbReference type="GO" id="GO:0052621">
    <property type="term" value="F:diguanylate cyclase activity"/>
    <property type="evidence" value="ECO:0007669"/>
    <property type="project" value="UniProtKB-EC"/>
</dbReference>
<dbReference type="Pfam" id="PF02743">
    <property type="entry name" value="dCache_1"/>
    <property type="match status" value="1"/>
</dbReference>
<dbReference type="InterPro" id="IPR033479">
    <property type="entry name" value="dCache_1"/>
</dbReference>
<dbReference type="EC" id="2.7.7.65" evidence="2"/>
<reference evidence="11" key="1">
    <citation type="submission" date="2023-07" db="EMBL/GenBank/DDBJ databases">
        <title>Shewanella mangrovi sp. nov., an acetaldehyde- degrading bacterium isolated from mangrove sediment.</title>
        <authorList>
            <person name="Liu Y."/>
        </authorList>
    </citation>
    <scope>NUCLEOTIDE SEQUENCE [LARGE SCALE GENOMIC DNA]</scope>
    <source>
        <strain evidence="11">C32</strain>
    </source>
</reference>
<gene>
    <name evidence="10" type="ORF">L9G74_03335</name>
</gene>
<name>A0ABT2FGS8_9GAMM</name>
<dbReference type="RefSeq" id="WP_238894863.1">
    <property type="nucleotide sequence ID" value="NZ_JAKOGG010000002.1"/>
</dbReference>
<evidence type="ECO:0000256" key="4">
    <source>
        <dbReference type="ARBA" id="ARBA00022692"/>
    </source>
</evidence>
<comment type="catalytic activity">
    <reaction evidence="7">
        <text>2 GTP = 3',3'-c-di-GMP + 2 diphosphate</text>
        <dbReference type="Rhea" id="RHEA:24898"/>
        <dbReference type="ChEBI" id="CHEBI:33019"/>
        <dbReference type="ChEBI" id="CHEBI:37565"/>
        <dbReference type="ChEBI" id="CHEBI:58805"/>
        <dbReference type="EC" id="2.7.7.65"/>
    </reaction>
</comment>
<evidence type="ECO:0000256" key="8">
    <source>
        <dbReference type="SAM" id="Phobius"/>
    </source>
</evidence>
<evidence type="ECO:0000256" key="3">
    <source>
        <dbReference type="ARBA" id="ARBA00022475"/>
    </source>
</evidence>
<keyword evidence="10" id="KW-0808">Transferase</keyword>
<keyword evidence="4 8" id="KW-0812">Transmembrane</keyword>
<evidence type="ECO:0000256" key="6">
    <source>
        <dbReference type="ARBA" id="ARBA00023136"/>
    </source>
</evidence>
<organism evidence="10 11">
    <name type="scientific">Shewanella electrica</name>
    <dbReference type="NCBI Taxonomy" id="515560"/>
    <lineage>
        <taxon>Bacteria</taxon>
        <taxon>Pseudomonadati</taxon>
        <taxon>Pseudomonadota</taxon>
        <taxon>Gammaproteobacteria</taxon>
        <taxon>Alteromonadales</taxon>
        <taxon>Shewanellaceae</taxon>
        <taxon>Shewanella</taxon>
    </lineage>
</organism>
<sequence length="608" mass="67178">MLLPRSYPLRLVILLPFSLLLIAAATVFCVTSYHNSQNQALSMAHSFARELSLRISQYVSQLTQVMPAITEINSLELQNGNLSVEQPEQNTPWLLAQLRQHPQLSFVSIAYIDGRYIAAARPPDHAGKIEIASNIFNSQRVLEGFEPNATEHLGKMIGKIRGVYDPRQRPFMLCALAHPDTPCWGKVYRYLDSGNYGISLSRAVFNQHGEMLGVVAADIALNRLNEFMARLNMGFGGIAFLTESDGTLLASSNPQQIAAVDNAGQRYQLSHHPAALLQALPHVTEQKQPHRFEVNGLGYLLEVRDIRLGHQLTWQLMVLVPEQNIAAPMMQQLRASLIWTAILFGLMILVGVILARKIARPIEKLARLASQNNLPKLAAHQVESTRFVEVSYLEYGLTMLAKAQLNSIQMLEQQVHNRTLALQEANQRLTMLSQQDPLTGIANRRAFSDKFAVIWQQALQQQQPLSMILCDIDFFKAFNDNFGHQAGDAALIAVAQHLRQHVPSEALLARYGGEEFAVVLPNTTLADAVDLADMIRRSLFAKAIARDDVPCGVVTLSLGVGSCLPSASNTLQQLIKQADELLYVAKAAGRNQVQPVLTACALSDAVPV</sequence>
<dbReference type="EMBL" id="JAKOGG010000002">
    <property type="protein sequence ID" value="MCS4555461.1"/>
    <property type="molecule type" value="Genomic_DNA"/>
</dbReference>
<dbReference type="NCBIfam" id="TIGR00254">
    <property type="entry name" value="GGDEF"/>
    <property type="match status" value="1"/>
</dbReference>
<feature type="transmembrane region" description="Helical" evidence="8">
    <location>
        <begin position="337"/>
        <end position="355"/>
    </location>
</feature>
<evidence type="ECO:0000256" key="2">
    <source>
        <dbReference type="ARBA" id="ARBA00012528"/>
    </source>
</evidence>
<protein>
    <recommendedName>
        <fullName evidence="2">diguanylate cyclase</fullName>
        <ecNumber evidence="2">2.7.7.65</ecNumber>
    </recommendedName>
</protein>
<dbReference type="InterPro" id="IPR000160">
    <property type="entry name" value="GGDEF_dom"/>
</dbReference>
<evidence type="ECO:0000256" key="1">
    <source>
        <dbReference type="ARBA" id="ARBA00004651"/>
    </source>
</evidence>
<keyword evidence="3" id="KW-1003">Cell membrane</keyword>
<keyword evidence="11" id="KW-1185">Reference proteome</keyword>
<dbReference type="PANTHER" id="PTHR45138:SF9">
    <property type="entry name" value="DIGUANYLATE CYCLASE DGCM-RELATED"/>
    <property type="match status" value="1"/>
</dbReference>
<accession>A0ABT2FGS8</accession>
<keyword evidence="5 8" id="KW-1133">Transmembrane helix</keyword>
<dbReference type="Gene3D" id="3.30.70.270">
    <property type="match status" value="1"/>
</dbReference>
<dbReference type="SUPFAM" id="SSF55073">
    <property type="entry name" value="Nucleotide cyclase"/>
    <property type="match status" value="1"/>
</dbReference>
<dbReference type="Proteomes" id="UP001201549">
    <property type="component" value="Unassembled WGS sequence"/>
</dbReference>
<dbReference type="CDD" id="cd18773">
    <property type="entry name" value="PDC1_HK_sensor"/>
    <property type="match status" value="1"/>
</dbReference>
<feature type="domain" description="GGDEF" evidence="9">
    <location>
        <begin position="463"/>
        <end position="598"/>
    </location>
</feature>
<dbReference type="PANTHER" id="PTHR45138">
    <property type="entry name" value="REGULATORY COMPONENTS OF SENSORY TRANSDUCTION SYSTEM"/>
    <property type="match status" value="1"/>
</dbReference>
<dbReference type="InterPro" id="IPR043128">
    <property type="entry name" value="Rev_trsase/Diguanyl_cyclase"/>
</dbReference>
<dbReference type="Pfam" id="PF00990">
    <property type="entry name" value="GGDEF"/>
    <property type="match status" value="1"/>
</dbReference>
<dbReference type="InterPro" id="IPR029787">
    <property type="entry name" value="Nucleotide_cyclase"/>
</dbReference>
<comment type="caution">
    <text evidence="10">The sequence shown here is derived from an EMBL/GenBank/DDBJ whole genome shotgun (WGS) entry which is preliminary data.</text>
</comment>
<keyword evidence="10" id="KW-0548">Nucleotidyltransferase</keyword>